<accession>A0A4R1HBZ2</accession>
<dbReference type="AlphaFoldDB" id="A0A4R1HBZ2"/>
<dbReference type="RefSeq" id="WP_165869177.1">
    <property type="nucleotide sequence ID" value="NZ_SMFX01000001.1"/>
</dbReference>
<dbReference type="InterPro" id="IPR001753">
    <property type="entry name" value="Enoyl-CoA_hydra/iso"/>
</dbReference>
<dbReference type="SUPFAM" id="SSF52096">
    <property type="entry name" value="ClpP/crotonase"/>
    <property type="match status" value="1"/>
</dbReference>
<evidence type="ECO:0000256" key="1">
    <source>
        <dbReference type="ARBA" id="ARBA00005254"/>
    </source>
</evidence>
<dbReference type="Pfam" id="PF00378">
    <property type="entry name" value="ECH_1"/>
    <property type="match status" value="1"/>
</dbReference>
<evidence type="ECO:0000313" key="3">
    <source>
        <dbReference type="EMBL" id="TCK18938.1"/>
    </source>
</evidence>
<comment type="caution">
    <text evidence="3">The sequence shown here is derived from an EMBL/GenBank/DDBJ whole genome shotgun (WGS) entry which is preliminary data.</text>
</comment>
<keyword evidence="4" id="KW-1185">Reference proteome</keyword>
<proteinExistence type="inferred from homology"/>
<dbReference type="Gene3D" id="3.90.226.10">
    <property type="entry name" value="2-enoyl-CoA Hydratase, Chain A, domain 1"/>
    <property type="match status" value="1"/>
</dbReference>
<dbReference type="PANTHER" id="PTHR11941">
    <property type="entry name" value="ENOYL-COA HYDRATASE-RELATED"/>
    <property type="match status" value="1"/>
</dbReference>
<dbReference type="InterPro" id="IPR029045">
    <property type="entry name" value="ClpP/crotonase-like_dom_sf"/>
</dbReference>
<comment type="similarity">
    <text evidence="1">Belongs to the enoyl-CoA hydratase/isomerase family.</text>
</comment>
<evidence type="ECO:0000256" key="2">
    <source>
        <dbReference type="SAM" id="MobiDB-lite"/>
    </source>
</evidence>
<dbReference type="NCBIfam" id="NF006452">
    <property type="entry name" value="PRK08788.1"/>
    <property type="match status" value="1"/>
</dbReference>
<dbReference type="GO" id="GO:0006635">
    <property type="term" value="P:fatty acid beta-oxidation"/>
    <property type="evidence" value="ECO:0007669"/>
    <property type="project" value="TreeGrafter"/>
</dbReference>
<dbReference type="CDD" id="cd06558">
    <property type="entry name" value="crotonase-like"/>
    <property type="match status" value="1"/>
</dbReference>
<dbReference type="Gene3D" id="6.20.390.30">
    <property type="match status" value="1"/>
</dbReference>
<dbReference type="Proteomes" id="UP000295707">
    <property type="component" value="Unassembled WGS sequence"/>
</dbReference>
<dbReference type="PANTHER" id="PTHR11941:SF54">
    <property type="entry name" value="ENOYL-COA HYDRATASE, MITOCHONDRIAL"/>
    <property type="match status" value="1"/>
</dbReference>
<reference evidence="3 4" key="1">
    <citation type="submission" date="2019-03" db="EMBL/GenBank/DDBJ databases">
        <title>Genomic Encyclopedia of Type Strains, Phase IV (KMG-IV): sequencing the most valuable type-strain genomes for metagenomic binning, comparative biology and taxonomic classification.</title>
        <authorList>
            <person name="Goeker M."/>
        </authorList>
    </citation>
    <scope>NUCLEOTIDE SEQUENCE [LARGE SCALE GENOMIC DNA]</scope>
    <source>
        <strain evidence="3 4">DSM 19610</strain>
    </source>
</reference>
<organism evidence="3 4">
    <name type="scientific">Thiogranum longum</name>
    <dbReference type="NCBI Taxonomy" id="1537524"/>
    <lineage>
        <taxon>Bacteria</taxon>
        <taxon>Pseudomonadati</taxon>
        <taxon>Pseudomonadota</taxon>
        <taxon>Gammaproteobacteria</taxon>
        <taxon>Chromatiales</taxon>
        <taxon>Ectothiorhodospiraceae</taxon>
        <taxon>Thiogranum</taxon>
    </lineage>
</organism>
<dbReference type="EMBL" id="SMFX01000001">
    <property type="protein sequence ID" value="TCK18938.1"/>
    <property type="molecule type" value="Genomic_DNA"/>
</dbReference>
<evidence type="ECO:0000313" key="4">
    <source>
        <dbReference type="Proteomes" id="UP000295707"/>
    </source>
</evidence>
<gene>
    <name evidence="3" type="ORF">DFR30_2226</name>
</gene>
<feature type="region of interest" description="Disordered" evidence="2">
    <location>
        <begin position="280"/>
        <end position="302"/>
    </location>
</feature>
<name>A0A4R1HBZ2_9GAMM</name>
<sequence>MENSNDDILQRRLRHLKVTSDPARNAVWVEFRFSGRPCFTSALLNDLATAQHSIRKTAQQQHQSGINNRLLFQVLASSDTRAFNLGGDLTHFIELIETHDRDGLLTYAKKCIDIQFASVTHYDIPFTTIALIQGEALGGGFEAALSNNVIIAEESARFGFPELSFGMFPGMGAISLLTRKITPSMARRLIMDRRVHTAEELYEMGVIDVLAADGEGREAVANYMQRHNDIAPGLHGFQAAVDRAMPVSYDELYDIVEHWVDTALQLSEKNRRLMAYFARAQSRQQRSQHPPLVIDRRQPSST</sequence>
<protein>
    <submittedName>
        <fullName evidence="3">DSF synthase</fullName>
    </submittedName>
</protein>
<dbReference type="GO" id="GO:0003824">
    <property type="term" value="F:catalytic activity"/>
    <property type="evidence" value="ECO:0007669"/>
    <property type="project" value="UniProtKB-ARBA"/>
</dbReference>